<keyword evidence="3" id="KW-0479">Metal-binding</keyword>
<evidence type="ECO:0000256" key="5">
    <source>
        <dbReference type="ARBA" id="ARBA00022842"/>
    </source>
</evidence>
<dbReference type="GeneID" id="65344032"/>
<dbReference type="OrthoDB" id="9802805at2"/>
<evidence type="ECO:0000256" key="4">
    <source>
        <dbReference type="ARBA" id="ARBA00022801"/>
    </source>
</evidence>
<dbReference type="Pfam" id="PF00293">
    <property type="entry name" value="NUDIX"/>
    <property type="match status" value="1"/>
</dbReference>
<keyword evidence="4" id="KW-0378">Hydrolase</keyword>
<comment type="cofactor">
    <cofactor evidence="1">
        <name>Mn(2+)</name>
        <dbReference type="ChEBI" id="CHEBI:29035"/>
    </cofactor>
</comment>
<dbReference type="SUPFAM" id="SSF55811">
    <property type="entry name" value="Nudix"/>
    <property type="match status" value="1"/>
</dbReference>
<feature type="domain" description="Nudix hydrolase" evidence="7">
    <location>
        <begin position="3"/>
        <end position="141"/>
    </location>
</feature>
<gene>
    <name evidence="8" type="ORF">SAMN04489737_0277</name>
</gene>
<dbReference type="PANTHER" id="PTHR12992">
    <property type="entry name" value="NUDIX HYDROLASE"/>
    <property type="match status" value="1"/>
</dbReference>
<dbReference type="Gene3D" id="3.90.79.10">
    <property type="entry name" value="Nucleoside Triphosphate Pyrophosphohydrolase"/>
    <property type="match status" value="1"/>
</dbReference>
<organism evidence="8 9">
    <name type="scientific">Arcanobacterium phocae</name>
    <dbReference type="NCBI Taxonomy" id="131112"/>
    <lineage>
        <taxon>Bacteria</taxon>
        <taxon>Bacillati</taxon>
        <taxon>Actinomycetota</taxon>
        <taxon>Actinomycetes</taxon>
        <taxon>Actinomycetales</taxon>
        <taxon>Actinomycetaceae</taxon>
        <taxon>Arcanobacterium</taxon>
    </lineage>
</organism>
<dbReference type="InterPro" id="IPR020084">
    <property type="entry name" value="NUDIX_hydrolase_CS"/>
</dbReference>
<reference evidence="9" key="1">
    <citation type="submission" date="2016-10" db="EMBL/GenBank/DDBJ databases">
        <authorList>
            <person name="Varghese N."/>
            <person name="Submissions S."/>
        </authorList>
    </citation>
    <scope>NUCLEOTIDE SEQUENCE [LARGE SCALE GENOMIC DNA]</scope>
    <source>
        <strain evidence="9">DSM 10002</strain>
    </source>
</reference>
<evidence type="ECO:0000313" key="9">
    <source>
        <dbReference type="Proteomes" id="UP000214355"/>
    </source>
</evidence>
<dbReference type="AlphaFoldDB" id="A0A1H2LAE6"/>
<dbReference type="GO" id="GO:0046872">
    <property type="term" value="F:metal ion binding"/>
    <property type="evidence" value="ECO:0007669"/>
    <property type="project" value="UniProtKB-KW"/>
</dbReference>
<accession>A0A1H2LAE6</accession>
<keyword evidence="6" id="KW-0464">Manganese</keyword>
<dbReference type="PANTHER" id="PTHR12992:SF11">
    <property type="entry name" value="MITOCHONDRIAL COENZYME A DIPHOSPHATASE NUDT8"/>
    <property type="match status" value="1"/>
</dbReference>
<sequence length="186" mass="20369">MTPFNAAVLALLSGPGDNPSLLVTVRAPKMRTHAGQISLPGGGRDSHETPEETALRETWEEVGIDPQYVDVLGTMQKTVAPRTGHVVVPVIGRLTYDSIESAPYPLKLSVNEVSSAHWITLTDLASPLNRGTWQRAERTGPGFAVGELMIWGFTAQIIDRLLVKTSFNEPWDVTRILEIPQRFGSL</sequence>
<proteinExistence type="predicted"/>
<evidence type="ECO:0000256" key="2">
    <source>
        <dbReference type="ARBA" id="ARBA00001946"/>
    </source>
</evidence>
<dbReference type="PROSITE" id="PS00893">
    <property type="entry name" value="NUDIX_BOX"/>
    <property type="match status" value="1"/>
</dbReference>
<keyword evidence="5" id="KW-0460">Magnesium</keyword>
<dbReference type="InterPro" id="IPR000086">
    <property type="entry name" value="NUDIX_hydrolase_dom"/>
</dbReference>
<dbReference type="InterPro" id="IPR045121">
    <property type="entry name" value="CoAse"/>
</dbReference>
<evidence type="ECO:0000259" key="7">
    <source>
        <dbReference type="PROSITE" id="PS51462"/>
    </source>
</evidence>
<dbReference type="RefSeq" id="WP_091278990.1">
    <property type="nucleotide sequence ID" value="NZ_JABAPH010000006.1"/>
</dbReference>
<dbReference type="GO" id="GO:0010945">
    <property type="term" value="F:coenzyme A diphosphatase activity"/>
    <property type="evidence" value="ECO:0007669"/>
    <property type="project" value="InterPro"/>
</dbReference>
<keyword evidence="9" id="KW-1185">Reference proteome</keyword>
<dbReference type="PROSITE" id="PS51462">
    <property type="entry name" value="NUDIX"/>
    <property type="match status" value="1"/>
</dbReference>
<protein>
    <submittedName>
        <fullName evidence="8">NUDIX domain-containing protein</fullName>
    </submittedName>
</protein>
<evidence type="ECO:0000256" key="1">
    <source>
        <dbReference type="ARBA" id="ARBA00001936"/>
    </source>
</evidence>
<evidence type="ECO:0000256" key="6">
    <source>
        <dbReference type="ARBA" id="ARBA00023211"/>
    </source>
</evidence>
<evidence type="ECO:0000256" key="3">
    <source>
        <dbReference type="ARBA" id="ARBA00022723"/>
    </source>
</evidence>
<dbReference type="InterPro" id="IPR015797">
    <property type="entry name" value="NUDIX_hydrolase-like_dom_sf"/>
</dbReference>
<dbReference type="EMBL" id="LT629804">
    <property type="protein sequence ID" value="SDU78000.1"/>
    <property type="molecule type" value="Genomic_DNA"/>
</dbReference>
<dbReference type="CDD" id="cd03426">
    <property type="entry name" value="NUDIX_CoAse_Nudt7"/>
    <property type="match status" value="1"/>
</dbReference>
<dbReference type="STRING" id="131112.SAMN04489737_0277"/>
<evidence type="ECO:0000313" key="8">
    <source>
        <dbReference type="EMBL" id="SDU78000.1"/>
    </source>
</evidence>
<dbReference type="Proteomes" id="UP000214355">
    <property type="component" value="Chromosome I"/>
</dbReference>
<name>A0A1H2LAE6_9ACTO</name>
<comment type="cofactor">
    <cofactor evidence="2">
        <name>Mg(2+)</name>
        <dbReference type="ChEBI" id="CHEBI:18420"/>
    </cofactor>
</comment>